<dbReference type="InterPro" id="IPR035810">
    <property type="entry name" value="PEBP_euk"/>
</dbReference>
<feature type="signal peptide" evidence="1">
    <location>
        <begin position="1"/>
        <end position="17"/>
    </location>
</feature>
<comment type="caution">
    <text evidence="2">The sequence shown here is derived from an EMBL/GenBank/DDBJ whole genome shotgun (WGS) entry which is preliminary data.</text>
</comment>
<keyword evidence="3" id="KW-1185">Reference proteome</keyword>
<dbReference type="Gene3D" id="3.90.280.10">
    <property type="entry name" value="PEBP-like"/>
    <property type="match status" value="1"/>
</dbReference>
<dbReference type="GO" id="GO:0005543">
    <property type="term" value="F:phospholipid binding"/>
    <property type="evidence" value="ECO:0007669"/>
    <property type="project" value="TreeGrafter"/>
</dbReference>
<reference evidence="2" key="1">
    <citation type="journal article" date="2020" name="Stud. Mycol.">
        <title>101 Dothideomycetes genomes: a test case for predicting lifestyles and emergence of pathogens.</title>
        <authorList>
            <person name="Haridas S."/>
            <person name="Albert R."/>
            <person name="Binder M."/>
            <person name="Bloem J."/>
            <person name="Labutti K."/>
            <person name="Salamov A."/>
            <person name="Andreopoulos B."/>
            <person name="Baker S."/>
            <person name="Barry K."/>
            <person name="Bills G."/>
            <person name="Bluhm B."/>
            <person name="Cannon C."/>
            <person name="Castanera R."/>
            <person name="Culley D."/>
            <person name="Daum C."/>
            <person name="Ezra D."/>
            <person name="Gonzalez J."/>
            <person name="Henrissat B."/>
            <person name="Kuo A."/>
            <person name="Liang C."/>
            <person name="Lipzen A."/>
            <person name="Lutzoni F."/>
            <person name="Magnuson J."/>
            <person name="Mondo S."/>
            <person name="Nolan M."/>
            <person name="Ohm R."/>
            <person name="Pangilinan J."/>
            <person name="Park H.-J."/>
            <person name="Ramirez L."/>
            <person name="Alfaro M."/>
            <person name="Sun H."/>
            <person name="Tritt A."/>
            <person name="Yoshinaga Y."/>
            <person name="Zwiers L.-H."/>
            <person name="Turgeon B."/>
            <person name="Goodwin S."/>
            <person name="Spatafora J."/>
            <person name="Crous P."/>
            <person name="Grigoriev I."/>
        </authorList>
    </citation>
    <scope>NUCLEOTIDE SEQUENCE</scope>
    <source>
        <strain evidence="2">CBS 116435</strain>
    </source>
</reference>
<evidence type="ECO:0000313" key="2">
    <source>
        <dbReference type="EMBL" id="KAF2715903.1"/>
    </source>
</evidence>
<name>A0A9P4UJN0_9PEZI</name>
<evidence type="ECO:0008006" key="4">
    <source>
        <dbReference type="Google" id="ProtNLM"/>
    </source>
</evidence>
<evidence type="ECO:0000313" key="3">
    <source>
        <dbReference type="Proteomes" id="UP000799441"/>
    </source>
</evidence>
<dbReference type="Pfam" id="PF01161">
    <property type="entry name" value="PBP"/>
    <property type="match status" value="1"/>
</dbReference>
<feature type="chain" id="PRO_5040169558" description="PEBP-like protein" evidence="1">
    <location>
        <begin position="18"/>
        <end position="240"/>
    </location>
</feature>
<protein>
    <recommendedName>
        <fullName evidence="4">PEBP-like protein</fullName>
    </recommendedName>
</protein>
<organism evidence="2 3">
    <name type="scientific">Polychaeton citri CBS 116435</name>
    <dbReference type="NCBI Taxonomy" id="1314669"/>
    <lineage>
        <taxon>Eukaryota</taxon>
        <taxon>Fungi</taxon>
        <taxon>Dikarya</taxon>
        <taxon>Ascomycota</taxon>
        <taxon>Pezizomycotina</taxon>
        <taxon>Dothideomycetes</taxon>
        <taxon>Dothideomycetidae</taxon>
        <taxon>Capnodiales</taxon>
        <taxon>Capnodiaceae</taxon>
        <taxon>Polychaeton</taxon>
    </lineage>
</organism>
<dbReference type="GO" id="GO:0030162">
    <property type="term" value="P:regulation of proteolysis"/>
    <property type="evidence" value="ECO:0007669"/>
    <property type="project" value="TreeGrafter"/>
</dbReference>
<dbReference type="EMBL" id="MU003930">
    <property type="protein sequence ID" value="KAF2715903.1"/>
    <property type="molecule type" value="Genomic_DNA"/>
</dbReference>
<dbReference type="GO" id="GO:0030414">
    <property type="term" value="F:peptidase inhibitor activity"/>
    <property type="evidence" value="ECO:0007669"/>
    <property type="project" value="TreeGrafter"/>
</dbReference>
<accession>A0A9P4UJN0</accession>
<proteinExistence type="predicted"/>
<dbReference type="GO" id="GO:0046578">
    <property type="term" value="P:regulation of Ras protein signal transduction"/>
    <property type="evidence" value="ECO:0007669"/>
    <property type="project" value="TreeGrafter"/>
</dbReference>
<evidence type="ECO:0000256" key="1">
    <source>
        <dbReference type="SAM" id="SignalP"/>
    </source>
</evidence>
<dbReference type="AlphaFoldDB" id="A0A9P4UJN0"/>
<keyword evidence="1" id="KW-0732">Signal</keyword>
<dbReference type="Proteomes" id="UP000799441">
    <property type="component" value="Unassembled WGS sequence"/>
</dbReference>
<dbReference type="PANTHER" id="PTHR11362:SF148">
    <property type="entry name" value="CARBOXYPEPTIDASE Y INHIBITOR"/>
    <property type="match status" value="1"/>
</dbReference>
<dbReference type="PANTHER" id="PTHR11362">
    <property type="entry name" value="PHOSPHATIDYLETHANOLAMINE-BINDING PROTEIN"/>
    <property type="match status" value="1"/>
</dbReference>
<dbReference type="SUPFAM" id="SSF49777">
    <property type="entry name" value="PEBP-like"/>
    <property type="match status" value="1"/>
</dbReference>
<dbReference type="InterPro" id="IPR036610">
    <property type="entry name" value="PEBP-like_sf"/>
</dbReference>
<dbReference type="InterPro" id="IPR008914">
    <property type="entry name" value="PEBP"/>
</dbReference>
<gene>
    <name evidence="2" type="ORF">K431DRAFT_236623</name>
</gene>
<dbReference type="OrthoDB" id="2506647at2759"/>
<sequence length="240" mass="25017">MFRTAIATSVFAAIAYAQTPPGTEPLTNNTVNVQYGFGQITTDTLYPISSVSSAPVVSLGSQVTGTHLIALVDLSIPISLLPYKTDLAPGLGEGRSTRLHWLQTDLSQTANGSFYSTSAPLAFYTGPMPPPGDIAHTYTFYLFPQPANFSLPPADAGRNFSALEAFDRFNFSVTAISDVLGPPIAANYYRVQNTSSTTSPTPSGTGSGGAVPTFTGAATRAVVEVGGVVALLAGLWATLM</sequence>